<dbReference type="InterPro" id="IPR037062">
    <property type="entry name" value="Malic_N_dom_sf"/>
</dbReference>
<proteinExistence type="inferred from homology"/>
<feature type="binding site" evidence="5">
    <location>
        <position position="402"/>
    </location>
    <ligand>
        <name>(S)-malate</name>
        <dbReference type="ChEBI" id="CHEBI:15589"/>
    </ligand>
</feature>
<dbReference type="InterPro" id="IPR036291">
    <property type="entry name" value="NAD(P)-bd_dom_sf"/>
</dbReference>
<dbReference type="NCBIfam" id="NF010052">
    <property type="entry name" value="PRK13529.1"/>
    <property type="match status" value="1"/>
</dbReference>
<dbReference type="InterPro" id="IPR046346">
    <property type="entry name" value="Aminoacid_DH-like_N_sf"/>
</dbReference>
<dbReference type="InterPro" id="IPR015884">
    <property type="entry name" value="Malic_enzyme_CS"/>
</dbReference>
<dbReference type="Gene3D" id="3.40.50.10380">
    <property type="entry name" value="Malic enzyme, N-terminal domain"/>
    <property type="match status" value="1"/>
</dbReference>
<feature type="domain" description="Malic enzyme NAD-binding" evidence="8">
    <location>
        <begin position="218"/>
        <end position="416"/>
    </location>
</feature>
<feature type="binding site" evidence="6">
    <location>
        <position position="217"/>
    </location>
    <ligand>
        <name>a divalent metal cation</name>
        <dbReference type="ChEBI" id="CHEBI:60240"/>
    </ligand>
</feature>
<dbReference type="SUPFAM" id="SSF53223">
    <property type="entry name" value="Aminoacid dehydrogenase-like, N-terminal domain"/>
    <property type="match status" value="1"/>
</dbReference>
<gene>
    <name evidence="10" type="ORF">R1sor_022530</name>
</gene>
<evidence type="ECO:0000256" key="7">
    <source>
        <dbReference type="RuleBase" id="RU003426"/>
    </source>
</evidence>
<dbReference type="SMART" id="SM01274">
    <property type="entry name" value="malic"/>
    <property type="match status" value="1"/>
</dbReference>
<feature type="active site" description="Proton donor" evidence="4">
    <location>
        <position position="50"/>
    </location>
</feature>
<dbReference type="AlphaFoldDB" id="A0ABD3GMB0"/>
<dbReference type="EMBL" id="JBJQOH010000007">
    <property type="protein sequence ID" value="KAL3679574.1"/>
    <property type="molecule type" value="Genomic_DNA"/>
</dbReference>
<accession>A0ABD3GMB0</accession>
<dbReference type="PANTHER" id="PTHR23406:SF68">
    <property type="entry name" value="MALIC ENZYME"/>
    <property type="match status" value="1"/>
</dbReference>
<evidence type="ECO:0000256" key="2">
    <source>
        <dbReference type="ARBA" id="ARBA00008785"/>
    </source>
</evidence>
<comment type="cofactor">
    <cofactor evidence="1">
        <name>Mn(2+)</name>
        <dbReference type="ChEBI" id="CHEBI:29035"/>
    </cofactor>
</comment>
<name>A0ABD3GMB0_9MARC</name>
<dbReference type="InterPro" id="IPR012302">
    <property type="entry name" value="Malic_NAD-bd"/>
</dbReference>
<feature type="active site" description="Proton acceptor" evidence="4">
    <location>
        <position position="122"/>
    </location>
</feature>
<dbReference type="Proteomes" id="UP001633002">
    <property type="component" value="Unassembled WGS sequence"/>
</dbReference>
<evidence type="ECO:0000259" key="9">
    <source>
        <dbReference type="SMART" id="SM01274"/>
    </source>
</evidence>
<dbReference type="Gene3D" id="3.40.50.720">
    <property type="entry name" value="NAD(P)-binding Rossmann-like Domain"/>
    <property type="match status" value="1"/>
</dbReference>
<protein>
    <recommendedName>
        <fullName evidence="7">Malic enzyme</fullName>
    </recommendedName>
</protein>
<feature type="binding site" evidence="5">
    <location>
        <position position="104"/>
    </location>
    <ligand>
        <name>(S)-malate</name>
        <dbReference type="ChEBI" id="CHEBI:15589"/>
    </ligand>
</feature>
<evidence type="ECO:0000256" key="3">
    <source>
        <dbReference type="ARBA" id="ARBA00022723"/>
    </source>
</evidence>
<dbReference type="GO" id="GO:0006108">
    <property type="term" value="P:malate metabolic process"/>
    <property type="evidence" value="ECO:0007669"/>
    <property type="project" value="UniProtKB-ARBA"/>
</dbReference>
<sequence>MAEIAALEAVRQCTSELDKYVYLRQLQDSSPPLFYKLLMNNAQELLPVVYTPTVGQACQEYSKLPIHIHGLVIRPEDKGNILQKLKDWGGVQSIRVIVVTDGERILGLGDLGFNGMGISEGKILLYTVMAGVNPAVCMPVCLDVGTNNEEYLADPTYKGLRQKRLRGQEYDDLVDEFMTAVRDLGDHTLLQFEDFGNSNAFRLLDKYTPLQCSFNDDIQGTACITLAGLLSALRVTGQALKDQTILFLGAGEAGTGIGQLIAKAIQAETDLTEKAALERCYYLDSKGLVCASRTDLQHHKQPFAHDVPFQSNLLDAVKELKPTMLVGVSTQPGAFTKEVVEAMAEFNERPIVFPLSNPTSKAECTYEEAFTWTNGKVVFASGSPFDSLKAPDGKIYFPAQANNAYISFTIRFQVCIYCKETFC</sequence>
<evidence type="ECO:0000256" key="6">
    <source>
        <dbReference type="PIRSR" id="PIRSR000106-3"/>
    </source>
</evidence>
<feature type="domain" description="Malic enzyme N-terminal" evidence="9">
    <location>
        <begin position="27"/>
        <end position="208"/>
    </location>
</feature>
<feature type="binding site" evidence="6">
    <location>
        <position position="193"/>
    </location>
    <ligand>
        <name>a divalent metal cation</name>
        <dbReference type="ChEBI" id="CHEBI:60240"/>
    </ligand>
</feature>
<keyword evidence="3 6" id="KW-0479">Metal-binding</keyword>
<evidence type="ECO:0000256" key="1">
    <source>
        <dbReference type="ARBA" id="ARBA00001936"/>
    </source>
</evidence>
<dbReference type="PIRSF" id="PIRSF000106">
    <property type="entry name" value="ME"/>
    <property type="match status" value="1"/>
</dbReference>
<evidence type="ECO:0000256" key="5">
    <source>
        <dbReference type="PIRSR" id="PIRSR000106-2"/>
    </source>
</evidence>
<dbReference type="PANTHER" id="PTHR23406">
    <property type="entry name" value="MALIC ENZYME-RELATED"/>
    <property type="match status" value="1"/>
</dbReference>
<dbReference type="SMART" id="SM00919">
    <property type="entry name" value="Malic_M"/>
    <property type="match status" value="1"/>
</dbReference>
<evidence type="ECO:0000256" key="4">
    <source>
        <dbReference type="PIRSR" id="PIRSR000106-1"/>
    </source>
</evidence>
<dbReference type="Pfam" id="PF03949">
    <property type="entry name" value="Malic_M"/>
    <property type="match status" value="1"/>
</dbReference>
<dbReference type="Pfam" id="PF00390">
    <property type="entry name" value="malic"/>
    <property type="match status" value="1"/>
</dbReference>
<dbReference type="PROSITE" id="PS00331">
    <property type="entry name" value="MALIC_ENZYMES"/>
    <property type="match status" value="1"/>
</dbReference>
<evidence type="ECO:0000259" key="8">
    <source>
        <dbReference type="SMART" id="SM00919"/>
    </source>
</evidence>
<comment type="caution">
    <text evidence="10">The sequence shown here is derived from an EMBL/GenBank/DDBJ whole genome shotgun (WGS) entry which is preliminary data.</text>
</comment>
<keyword evidence="7" id="KW-0560">Oxidoreductase</keyword>
<dbReference type="GO" id="GO:0016491">
    <property type="term" value="F:oxidoreductase activity"/>
    <property type="evidence" value="ECO:0007669"/>
    <property type="project" value="UniProtKB-KW"/>
</dbReference>
<evidence type="ECO:0000313" key="10">
    <source>
        <dbReference type="EMBL" id="KAL3679574.1"/>
    </source>
</evidence>
<comment type="cofactor">
    <cofactor evidence="6">
        <name>Mg(2+)</name>
        <dbReference type="ChEBI" id="CHEBI:18420"/>
    </cofactor>
    <cofactor evidence="6">
        <name>Mn(2+)</name>
        <dbReference type="ChEBI" id="CHEBI:29035"/>
    </cofactor>
    <text evidence="6">Divalent metal cations. Prefers magnesium or manganese.</text>
</comment>
<feature type="binding site" evidence="6">
    <location>
        <position position="194"/>
    </location>
    <ligand>
        <name>a divalent metal cation</name>
        <dbReference type="ChEBI" id="CHEBI:60240"/>
    </ligand>
</feature>
<organism evidence="10 11">
    <name type="scientific">Riccia sorocarpa</name>
    <dbReference type="NCBI Taxonomy" id="122646"/>
    <lineage>
        <taxon>Eukaryota</taxon>
        <taxon>Viridiplantae</taxon>
        <taxon>Streptophyta</taxon>
        <taxon>Embryophyta</taxon>
        <taxon>Marchantiophyta</taxon>
        <taxon>Marchantiopsida</taxon>
        <taxon>Marchantiidae</taxon>
        <taxon>Marchantiales</taxon>
        <taxon>Ricciaceae</taxon>
        <taxon>Riccia</taxon>
    </lineage>
</organism>
<feature type="binding site" evidence="5">
    <location>
        <position position="357"/>
    </location>
    <ligand>
        <name>(S)-malate</name>
        <dbReference type="ChEBI" id="CHEBI:15589"/>
    </ligand>
</feature>
<keyword evidence="11" id="KW-1185">Reference proteome</keyword>
<dbReference type="InterPro" id="IPR012301">
    <property type="entry name" value="Malic_N_dom"/>
</dbReference>
<dbReference type="InterPro" id="IPR001891">
    <property type="entry name" value="Malic_OxRdtase"/>
</dbReference>
<dbReference type="PRINTS" id="PR00072">
    <property type="entry name" value="MALOXRDTASE"/>
</dbReference>
<evidence type="ECO:0000313" key="11">
    <source>
        <dbReference type="Proteomes" id="UP001633002"/>
    </source>
</evidence>
<reference evidence="10 11" key="1">
    <citation type="submission" date="2024-09" db="EMBL/GenBank/DDBJ databases">
        <title>Chromosome-scale assembly of Riccia sorocarpa.</title>
        <authorList>
            <person name="Paukszto L."/>
        </authorList>
    </citation>
    <scope>NUCLEOTIDE SEQUENCE [LARGE SCALE GENOMIC DNA]</scope>
    <source>
        <strain evidence="10">LP-2024</strain>
        <tissue evidence="10">Aerial parts of the thallus</tissue>
    </source>
</reference>
<comment type="similarity">
    <text evidence="2 7">Belongs to the malic enzymes family.</text>
</comment>
<dbReference type="SUPFAM" id="SSF51735">
    <property type="entry name" value="NAD(P)-binding Rossmann-fold domains"/>
    <property type="match status" value="1"/>
</dbReference>
<dbReference type="GO" id="GO:0046872">
    <property type="term" value="F:metal ion binding"/>
    <property type="evidence" value="ECO:0007669"/>
    <property type="project" value="UniProtKB-KW"/>
</dbReference>